<dbReference type="InterPro" id="IPR016162">
    <property type="entry name" value="Ald_DH_N"/>
</dbReference>
<feature type="active site" evidence="2">
    <location>
        <position position="334"/>
    </location>
</feature>
<dbReference type="SUPFAM" id="SSF53720">
    <property type="entry name" value="ALDH-like"/>
    <property type="match status" value="1"/>
</dbReference>
<name>A0A5A8C7N1_CAFRO</name>
<dbReference type="Pfam" id="PF00171">
    <property type="entry name" value="Aldedh"/>
    <property type="match status" value="1"/>
</dbReference>
<proteinExistence type="inferred from homology"/>
<comment type="caution">
    <text evidence="6">The sequence shown here is derived from an EMBL/GenBank/DDBJ whole genome shotgun (WGS) entry which is preliminary data.</text>
</comment>
<protein>
    <recommendedName>
        <fullName evidence="5">Aldehyde dehydrogenase domain-containing protein</fullName>
    </recommendedName>
</protein>
<dbReference type="PANTHER" id="PTHR11699">
    <property type="entry name" value="ALDEHYDE DEHYDROGENASE-RELATED"/>
    <property type="match status" value="1"/>
</dbReference>
<dbReference type="InterPro" id="IPR016161">
    <property type="entry name" value="Ald_DH/histidinol_DH"/>
</dbReference>
<keyword evidence="4" id="KW-0472">Membrane</keyword>
<keyword evidence="7" id="KW-1185">Reference proteome</keyword>
<evidence type="ECO:0000256" key="3">
    <source>
        <dbReference type="RuleBase" id="RU003345"/>
    </source>
</evidence>
<feature type="transmembrane region" description="Helical" evidence="4">
    <location>
        <begin position="40"/>
        <end position="64"/>
    </location>
</feature>
<feature type="domain" description="Aldehyde dehydrogenase" evidence="5">
    <location>
        <begin position="101"/>
        <end position="572"/>
    </location>
</feature>
<organism evidence="6 7">
    <name type="scientific">Cafeteria roenbergensis</name>
    <name type="common">Marine flagellate</name>
    <dbReference type="NCBI Taxonomy" id="33653"/>
    <lineage>
        <taxon>Eukaryota</taxon>
        <taxon>Sar</taxon>
        <taxon>Stramenopiles</taxon>
        <taxon>Bigyra</taxon>
        <taxon>Opalozoa</taxon>
        <taxon>Bicosoecida</taxon>
        <taxon>Cafeteriaceae</taxon>
        <taxon>Cafeteria</taxon>
    </lineage>
</organism>
<dbReference type="InterPro" id="IPR015590">
    <property type="entry name" value="Aldehyde_DH_dom"/>
</dbReference>
<dbReference type="Gene3D" id="3.40.605.10">
    <property type="entry name" value="Aldehyde Dehydrogenase, Chain A, domain 1"/>
    <property type="match status" value="1"/>
</dbReference>
<evidence type="ECO:0000313" key="7">
    <source>
        <dbReference type="Proteomes" id="UP000323011"/>
    </source>
</evidence>
<dbReference type="GO" id="GO:0016620">
    <property type="term" value="F:oxidoreductase activity, acting on the aldehyde or oxo group of donors, NAD or NADP as acceptor"/>
    <property type="evidence" value="ECO:0007669"/>
    <property type="project" value="InterPro"/>
</dbReference>
<evidence type="ECO:0000256" key="1">
    <source>
        <dbReference type="ARBA" id="ARBA00023002"/>
    </source>
</evidence>
<dbReference type="OMA" id="ILMRGTF"/>
<evidence type="ECO:0000259" key="5">
    <source>
        <dbReference type="Pfam" id="PF00171"/>
    </source>
</evidence>
<dbReference type="EMBL" id="VLTN01000046">
    <property type="protein sequence ID" value="KAA0149112.1"/>
    <property type="molecule type" value="Genomic_DNA"/>
</dbReference>
<keyword evidence="1 3" id="KW-0560">Oxidoreductase</keyword>
<keyword evidence="4" id="KW-1133">Transmembrane helix</keyword>
<evidence type="ECO:0000256" key="4">
    <source>
        <dbReference type="SAM" id="Phobius"/>
    </source>
</evidence>
<evidence type="ECO:0000256" key="2">
    <source>
        <dbReference type="PROSITE-ProRule" id="PRU10007"/>
    </source>
</evidence>
<dbReference type="InterPro" id="IPR016163">
    <property type="entry name" value="Ald_DH_C"/>
</dbReference>
<keyword evidence="4" id="KW-0812">Transmembrane</keyword>
<sequence length="631" mass="67731">MQDFFRGIISSVSSTTWADVVQSEIVSEASKLLATKEAHVALLVAAAFLVTSLIIWAIVAIVGMSVPDIDVDLDVDSIVKMTKRTRATGLDAMNPAGDDPKVIRCFNPATGHMLGTVPVDSAEKVTEVVSAARKAQAKWARTSFQERRLVVRKIAKAVHKHRDAICKLSALDTGKTKLDCTFGEILVTLEKAKWLCQEGEACLLPERRTPGAVIASKECRVEYHPVGVFGVIAPWNYPFHNMYNHILSCLFAGNGIVLKMSEFSCFTVERMLRIARAVLESHGHPNLIGSVNGFAATGQALVCSVDKVIFTGSPGVGKHIMRGAAMGLKPVVLELGGKDPVILCEDADVDSVLPIVMRGTFQGSGQNCIGIERVIVYDSIYDEFVDKAFAQVKRLRQGAPMDEDGNWTDVDMGATVTAAQAKHILELVKDAVENGATLLHGGCLNEEATKAAGGGVFVTPTLLVGVTDSMRIFNEEVFGPVMTVIRVAADNDAEAIRLANGTSYGLGSNVYSPNIPRAERIGSFIHAGMTNVNDMALNYMAQSLPFGGVKDSGFGRFAGREGLRACCYVKSITSGKPTILPGALRYPITEHSHAFIGGMMDSFYGTSPLQILSGVFTMVSKLGISGIIQQM</sequence>
<evidence type="ECO:0000313" key="6">
    <source>
        <dbReference type="EMBL" id="KAA0149112.1"/>
    </source>
</evidence>
<dbReference type="Proteomes" id="UP000323011">
    <property type="component" value="Unassembled WGS sequence"/>
</dbReference>
<dbReference type="AlphaFoldDB" id="A0A5A8C7N1"/>
<dbReference type="InterPro" id="IPR029510">
    <property type="entry name" value="Ald_DH_CS_GLU"/>
</dbReference>
<gene>
    <name evidence="6" type="ORF">FNF29_06200</name>
</gene>
<dbReference type="PROSITE" id="PS00687">
    <property type="entry name" value="ALDEHYDE_DEHYDR_GLU"/>
    <property type="match status" value="1"/>
</dbReference>
<accession>A0A5A8C7N1</accession>
<reference evidence="6 7" key="1">
    <citation type="submission" date="2019-07" db="EMBL/GenBank/DDBJ databases">
        <title>Genomes of Cafeteria roenbergensis.</title>
        <authorList>
            <person name="Fischer M.G."/>
            <person name="Hackl T."/>
            <person name="Roman M."/>
        </authorList>
    </citation>
    <scope>NUCLEOTIDE SEQUENCE [LARGE SCALE GENOMIC DNA]</scope>
    <source>
        <strain evidence="6 7">BVI</strain>
    </source>
</reference>
<dbReference type="Gene3D" id="3.40.309.10">
    <property type="entry name" value="Aldehyde Dehydrogenase, Chain A, domain 2"/>
    <property type="match status" value="1"/>
</dbReference>
<comment type="similarity">
    <text evidence="3">Belongs to the aldehyde dehydrogenase family.</text>
</comment>